<organism evidence="1 2">
    <name type="scientific">Podospora australis</name>
    <dbReference type="NCBI Taxonomy" id="1536484"/>
    <lineage>
        <taxon>Eukaryota</taxon>
        <taxon>Fungi</taxon>
        <taxon>Dikarya</taxon>
        <taxon>Ascomycota</taxon>
        <taxon>Pezizomycotina</taxon>
        <taxon>Sordariomycetes</taxon>
        <taxon>Sordariomycetidae</taxon>
        <taxon>Sordariales</taxon>
        <taxon>Podosporaceae</taxon>
        <taxon>Podospora</taxon>
    </lineage>
</organism>
<protein>
    <submittedName>
        <fullName evidence="1">Uncharacterized protein</fullName>
    </submittedName>
</protein>
<dbReference type="Proteomes" id="UP001302126">
    <property type="component" value="Unassembled WGS sequence"/>
</dbReference>
<keyword evidence="2" id="KW-1185">Reference proteome</keyword>
<proteinExistence type="predicted"/>
<evidence type="ECO:0000313" key="1">
    <source>
        <dbReference type="EMBL" id="KAK4183740.1"/>
    </source>
</evidence>
<accession>A0AAN6WLV6</accession>
<dbReference type="AlphaFoldDB" id="A0AAN6WLV6"/>
<comment type="caution">
    <text evidence="1">The sequence shown here is derived from an EMBL/GenBank/DDBJ whole genome shotgun (WGS) entry which is preliminary data.</text>
</comment>
<name>A0AAN6WLV6_9PEZI</name>
<gene>
    <name evidence="1" type="ORF">QBC35DRAFT_507423</name>
</gene>
<evidence type="ECO:0000313" key="2">
    <source>
        <dbReference type="Proteomes" id="UP001302126"/>
    </source>
</evidence>
<dbReference type="EMBL" id="MU864527">
    <property type="protein sequence ID" value="KAK4183740.1"/>
    <property type="molecule type" value="Genomic_DNA"/>
</dbReference>
<reference evidence="1" key="2">
    <citation type="submission" date="2023-05" db="EMBL/GenBank/DDBJ databases">
        <authorList>
            <consortium name="Lawrence Berkeley National Laboratory"/>
            <person name="Steindorff A."/>
            <person name="Hensen N."/>
            <person name="Bonometti L."/>
            <person name="Westerberg I."/>
            <person name="Brannstrom I.O."/>
            <person name="Guillou S."/>
            <person name="Cros-Aarteil S."/>
            <person name="Calhoun S."/>
            <person name="Haridas S."/>
            <person name="Kuo A."/>
            <person name="Mondo S."/>
            <person name="Pangilinan J."/>
            <person name="Riley R."/>
            <person name="Labutti K."/>
            <person name="Andreopoulos B."/>
            <person name="Lipzen A."/>
            <person name="Chen C."/>
            <person name="Yanf M."/>
            <person name="Daum C."/>
            <person name="Ng V."/>
            <person name="Clum A."/>
            <person name="Ohm R."/>
            <person name="Martin F."/>
            <person name="Silar P."/>
            <person name="Natvig D."/>
            <person name="Lalanne C."/>
            <person name="Gautier V."/>
            <person name="Ament-Velasquez S.L."/>
            <person name="Kruys A."/>
            <person name="Hutchinson M.I."/>
            <person name="Powell A.J."/>
            <person name="Barry K."/>
            <person name="Miller A.N."/>
            <person name="Grigoriev I.V."/>
            <person name="Debuchy R."/>
            <person name="Gladieux P."/>
            <person name="Thoren M.H."/>
            <person name="Johannesson H."/>
        </authorList>
    </citation>
    <scope>NUCLEOTIDE SEQUENCE</scope>
    <source>
        <strain evidence="1">PSN309</strain>
    </source>
</reference>
<reference evidence="1" key="1">
    <citation type="journal article" date="2023" name="Mol. Phylogenet. Evol.">
        <title>Genome-scale phylogeny and comparative genomics of the fungal order Sordariales.</title>
        <authorList>
            <person name="Hensen N."/>
            <person name="Bonometti L."/>
            <person name="Westerberg I."/>
            <person name="Brannstrom I.O."/>
            <person name="Guillou S."/>
            <person name="Cros-Aarteil S."/>
            <person name="Calhoun S."/>
            <person name="Haridas S."/>
            <person name="Kuo A."/>
            <person name="Mondo S."/>
            <person name="Pangilinan J."/>
            <person name="Riley R."/>
            <person name="LaButti K."/>
            <person name="Andreopoulos B."/>
            <person name="Lipzen A."/>
            <person name="Chen C."/>
            <person name="Yan M."/>
            <person name="Daum C."/>
            <person name="Ng V."/>
            <person name="Clum A."/>
            <person name="Steindorff A."/>
            <person name="Ohm R.A."/>
            <person name="Martin F."/>
            <person name="Silar P."/>
            <person name="Natvig D.O."/>
            <person name="Lalanne C."/>
            <person name="Gautier V."/>
            <person name="Ament-Velasquez S.L."/>
            <person name="Kruys A."/>
            <person name="Hutchinson M.I."/>
            <person name="Powell A.J."/>
            <person name="Barry K."/>
            <person name="Miller A.N."/>
            <person name="Grigoriev I.V."/>
            <person name="Debuchy R."/>
            <person name="Gladieux P."/>
            <person name="Hiltunen Thoren M."/>
            <person name="Johannesson H."/>
        </authorList>
    </citation>
    <scope>NUCLEOTIDE SEQUENCE</scope>
    <source>
        <strain evidence="1">PSN309</strain>
    </source>
</reference>
<sequence length="85" mass="9389">MLLVELLLSVGIECLPLRFIVSVLQSLSSASPCCRVSIMASRHFCPAHNSETQIIIHHDREPRSSHSVTCRMRSDTLSQPVLCSG</sequence>